<accession>A0A6B4FW74</accession>
<evidence type="ECO:0000256" key="8">
    <source>
        <dbReference type="ARBA" id="ARBA00031285"/>
    </source>
</evidence>
<dbReference type="RefSeq" id="WP_061315923.1">
    <property type="nucleotide sequence ID" value="NZ_CP022395.1"/>
</dbReference>
<dbReference type="SUPFAM" id="SSF48537">
    <property type="entry name" value="Phospholipase C/P1 nuclease"/>
    <property type="match status" value="1"/>
</dbReference>
<evidence type="ECO:0000313" key="9">
    <source>
        <dbReference type="EMBL" id="NFG17704.1"/>
    </source>
</evidence>
<dbReference type="PROSITE" id="PS51346">
    <property type="entry name" value="PROKAR_ZN_DEPEND_PLPC_2"/>
    <property type="match status" value="1"/>
</dbReference>
<comment type="caution">
    <text evidence="9">The sequence shown here is derived from an EMBL/GenBank/DDBJ whole genome shotgun (WGS) entry which is preliminary data.</text>
</comment>
<keyword evidence="4" id="KW-0479">Metal-binding</keyword>
<evidence type="ECO:0000256" key="4">
    <source>
        <dbReference type="ARBA" id="ARBA00022723"/>
    </source>
</evidence>
<dbReference type="GO" id="GO:0008270">
    <property type="term" value="F:zinc ion binding"/>
    <property type="evidence" value="ECO:0007669"/>
    <property type="project" value="InterPro"/>
</dbReference>
<evidence type="ECO:0000256" key="5">
    <source>
        <dbReference type="ARBA" id="ARBA00022729"/>
    </source>
</evidence>
<organism evidence="9 10">
    <name type="scientific">Clostridium botulinum</name>
    <dbReference type="NCBI Taxonomy" id="1491"/>
    <lineage>
        <taxon>Bacteria</taxon>
        <taxon>Bacillati</taxon>
        <taxon>Bacillota</taxon>
        <taxon>Clostridia</taxon>
        <taxon>Eubacteriales</taxon>
        <taxon>Clostridiaceae</taxon>
        <taxon>Clostridium</taxon>
    </lineage>
</organism>
<dbReference type="EC" id="3.1.4.3" evidence="1"/>
<evidence type="ECO:0000313" key="10">
    <source>
        <dbReference type="Proteomes" id="UP000478995"/>
    </source>
</evidence>
<reference evidence="9 10" key="1">
    <citation type="submission" date="2019-04" db="EMBL/GenBank/DDBJ databases">
        <title>Genome sequencing of Clostridium botulinum Groups I-IV and Clostridium butyricum.</title>
        <authorList>
            <person name="Brunt J."/>
            <person name="Van Vliet A.H.M."/>
            <person name="Stringer S.C."/>
            <person name="Carter A.T."/>
            <person name="Peck M.W."/>
        </authorList>
    </citation>
    <scope>NUCLEOTIDE SEQUENCE [LARGE SCALE GENOMIC DNA]</scope>
    <source>
        <strain evidence="9 10">IFR 18/037</strain>
    </source>
</reference>
<dbReference type="CDD" id="cd11009">
    <property type="entry name" value="Zn_dep_PLPC"/>
    <property type="match status" value="1"/>
</dbReference>
<dbReference type="AlphaFoldDB" id="A0A6B4FW74"/>
<dbReference type="EMBL" id="SWOY01000004">
    <property type="protein sequence ID" value="NFG17704.1"/>
    <property type="molecule type" value="Genomic_DNA"/>
</dbReference>
<gene>
    <name evidence="9" type="ORF">FC794_13090</name>
</gene>
<evidence type="ECO:0000256" key="3">
    <source>
        <dbReference type="ARBA" id="ARBA00022525"/>
    </source>
</evidence>
<dbReference type="Pfam" id="PF00882">
    <property type="entry name" value="Zn_dep_PLPC"/>
    <property type="match status" value="1"/>
</dbReference>
<dbReference type="InterPro" id="IPR029002">
    <property type="entry name" value="PLPC/GPLD1"/>
</dbReference>
<proteinExistence type="predicted"/>
<evidence type="ECO:0000256" key="2">
    <source>
        <dbReference type="ARBA" id="ARBA00018391"/>
    </source>
</evidence>
<dbReference type="InterPro" id="IPR001531">
    <property type="entry name" value="Zn_PLipaseC"/>
</dbReference>
<sequence length="253" mass="29611">MNTLEKSYSYVFKNVLKAVNPVKKRIMKAECMVHKFINTQSVIVLKNDGHMEAYKLMEAYISDINEGAVWADQDLKSSNHFYNPYKNKGLYGNSDAKQECISYYTRALNEYFHGNIKNSMFYLGATCHLIQDLTVPQHANVHLLNSHRSYEKWVIRTHILHDEFKIEEGGIYFNSLKQYIDFNSKEAISIYRKHSHVKNRHIRFHIITSMVLTMAQATTAGLMFKFYKDIQEIKSIIITEHKKQFANIVKKSL</sequence>
<dbReference type="GO" id="GO:0034480">
    <property type="term" value="F:phosphatidylcholine phospholipase C activity"/>
    <property type="evidence" value="ECO:0007669"/>
    <property type="project" value="UniProtKB-EC"/>
</dbReference>
<evidence type="ECO:0000256" key="6">
    <source>
        <dbReference type="ARBA" id="ARBA00022801"/>
    </source>
</evidence>
<keyword evidence="6" id="KW-0378">Hydrolase</keyword>
<dbReference type="Proteomes" id="UP000478995">
    <property type="component" value="Unassembled WGS sequence"/>
</dbReference>
<protein>
    <recommendedName>
        <fullName evidence="2">Phospholipase C</fullName>
        <ecNumber evidence="1">3.1.4.3</ecNumber>
    </recommendedName>
    <alternativeName>
        <fullName evidence="8">Phosphatidylcholine cholinephosphohydrolase</fullName>
    </alternativeName>
</protein>
<evidence type="ECO:0000256" key="1">
    <source>
        <dbReference type="ARBA" id="ARBA00012018"/>
    </source>
</evidence>
<name>A0A6B4FW74_CLOBO</name>
<keyword evidence="5" id="KW-0732">Signal</keyword>
<keyword evidence="7" id="KW-0862">Zinc</keyword>
<dbReference type="SMART" id="SM00770">
    <property type="entry name" value="Zn_dep_PLPC"/>
    <property type="match status" value="1"/>
</dbReference>
<keyword evidence="3" id="KW-0964">Secreted</keyword>
<evidence type="ECO:0000256" key="7">
    <source>
        <dbReference type="ARBA" id="ARBA00022833"/>
    </source>
</evidence>
<dbReference type="InterPro" id="IPR008947">
    <property type="entry name" value="PLipase_C/P1_nuclease_dom_sf"/>
</dbReference>
<dbReference type="Gene3D" id="1.10.575.10">
    <property type="entry name" value="P1 Nuclease"/>
    <property type="match status" value="1"/>
</dbReference>